<dbReference type="OrthoDB" id="3786912at2"/>
<dbReference type="EMBL" id="CP001804">
    <property type="protein sequence ID" value="ACY19144.1"/>
    <property type="molecule type" value="Genomic_DNA"/>
</dbReference>
<dbReference type="Proteomes" id="UP000001880">
    <property type="component" value="Chromosome"/>
</dbReference>
<protein>
    <recommendedName>
        <fullName evidence="1">CdiI immunity protein domain-containing protein</fullName>
    </recommendedName>
</protein>
<dbReference type="STRING" id="502025.Hoch_6678"/>
<dbReference type="HOGENOM" id="CLU_172513_0_0_7"/>
<dbReference type="Pfam" id="PF18593">
    <property type="entry name" value="CdiI_2"/>
    <property type="match status" value="1"/>
</dbReference>
<dbReference type="InterPro" id="IPR041129">
    <property type="entry name" value="CdiI_2"/>
</dbReference>
<name>D0LT08_HALO1</name>
<sequence length="99" mass="11411">MKNLSGQFPGLRYFLTSYFHQNWSVEGSFKEIVRQFCTEPPATVRQVRSELERLLALSLSDEDLGSLLQQLGSYVRAPGLGLTYRQWLKSVEQLIRETT</sequence>
<proteinExistence type="predicted"/>
<accession>D0LT08</accession>
<evidence type="ECO:0000313" key="3">
    <source>
        <dbReference type="Proteomes" id="UP000001880"/>
    </source>
</evidence>
<evidence type="ECO:0000313" key="2">
    <source>
        <dbReference type="EMBL" id="ACY19144.1"/>
    </source>
</evidence>
<dbReference type="RefSeq" id="WP_012831736.1">
    <property type="nucleotide sequence ID" value="NC_013440.1"/>
</dbReference>
<feature type="domain" description="CdiI immunity protein" evidence="1">
    <location>
        <begin position="7"/>
        <end position="94"/>
    </location>
</feature>
<reference evidence="2 3" key="1">
    <citation type="journal article" date="2010" name="Stand. Genomic Sci.">
        <title>Complete genome sequence of Haliangium ochraceum type strain (SMP-2).</title>
        <authorList>
            <consortium name="US DOE Joint Genome Institute (JGI-PGF)"/>
            <person name="Ivanova N."/>
            <person name="Daum C."/>
            <person name="Lang E."/>
            <person name="Abt B."/>
            <person name="Kopitz M."/>
            <person name="Saunders E."/>
            <person name="Lapidus A."/>
            <person name="Lucas S."/>
            <person name="Glavina Del Rio T."/>
            <person name="Nolan M."/>
            <person name="Tice H."/>
            <person name="Copeland A."/>
            <person name="Cheng J.F."/>
            <person name="Chen F."/>
            <person name="Bruce D."/>
            <person name="Goodwin L."/>
            <person name="Pitluck S."/>
            <person name="Mavromatis K."/>
            <person name="Pati A."/>
            <person name="Mikhailova N."/>
            <person name="Chen A."/>
            <person name="Palaniappan K."/>
            <person name="Land M."/>
            <person name="Hauser L."/>
            <person name="Chang Y.J."/>
            <person name="Jeffries C.D."/>
            <person name="Detter J.C."/>
            <person name="Brettin T."/>
            <person name="Rohde M."/>
            <person name="Goker M."/>
            <person name="Bristow J."/>
            <person name="Markowitz V."/>
            <person name="Eisen J.A."/>
            <person name="Hugenholtz P."/>
            <person name="Kyrpides N.C."/>
            <person name="Klenk H.P."/>
        </authorList>
    </citation>
    <scope>NUCLEOTIDE SEQUENCE [LARGE SCALE GENOMIC DNA]</scope>
    <source>
        <strain evidence="3">DSM 14365 / CIP 107738 / JCM 11303 / AJ 13395 / SMP-2</strain>
    </source>
</reference>
<organism evidence="2 3">
    <name type="scientific">Haliangium ochraceum (strain DSM 14365 / JCM 11303 / SMP-2)</name>
    <dbReference type="NCBI Taxonomy" id="502025"/>
    <lineage>
        <taxon>Bacteria</taxon>
        <taxon>Pseudomonadati</taxon>
        <taxon>Myxococcota</taxon>
        <taxon>Polyangia</taxon>
        <taxon>Haliangiales</taxon>
        <taxon>Kofleriaceae</taxon>
        <taxon>Haliangium</taxon>
    </lineage>
</organism>
<keyword evidence="3" id="KW-1185">Reference proteome</keyword>
<dbReference type="KEGG" id="hoh:Hoch_6678"/>
<gene>
    <name evidence="2" type="ordered locus">Hoch_6678</name>
</gene>
<evidence type="ECO:0000259" key="1">
    <source>
        <dbReference type="Pfam" id="PF18593"/>
    </source>
</evidence>
<dbReference type="AlphaFoldDB" id="D0LT08"/>